<proteinExistence type="predicted"/>
<comment type="caution">
    <text evidence="2">The sequence shown here is derived from an EMBL/GenBank/DDBJ whole genome shotgun (WGS) entry which is preliminary data.</text>
</comment>
<accession>A0ABP7SLV9</accession>
<sequence length="73" mass="7603">MPPTVPGRPVRPLSRRTMLSAAILTAFTTVAATACTSDDDTATTGTKKTTDKAIPVVNWALPNAPTSLDYAKG</sequence>
<keyword evidence="1" id="KW-0732">Signal</keyword>
<dbReference type="RefSeq" id="WP_345568115.1">
    <property type="nucleotide sequence ID" value="NZ_BAAAZX010000021.1"/>
</dbReference>
<organism evidence="2 3">
    <name type="scientific">Streptomyces plumbiresistens</name>
    <dbReference type="NCBI Taxonomy" id="511811"/>
    <lineage>
        <taxon>Bacteria</taxon>
        <taxon>Bacillati</taxon>
        <taxon>Actinomycetota</taxon>
        <taxon>Actinomycetes</taxon>
        <taxon>Kitasatosporales</taxon>
        <taxon>Streptomycetaceae</taxon>
        <taxon>Streptomyces</taxon>
    </lineage>
</organism>
<dbReference type="EMBL" id="BAAAZX010000021">
    <property type="protein sequence ID" value="GAA4013127.1"/>
    <property type="molecule type" value="Genomic_DNA"/>
</dbReference>
<reference evidence="3" key="1">
    <citation type="journal article" date="2019" name="Int. J. Syst. Evol. Microbiol.">
        <title>The Global Catalogue of Microorganisms (GCM) 10K type strain sequencing project: providing services to taxonomists for standard genome sequencing and annotation.</title>
        <authorList>
            <consortium name="The Broad Institute Genomics Platform"/>
            <consortium name="The Broad Institute Genome Sequencing Center for Infectious Disease"/>
            <person name="Wu L."/>
            <person name="Ma J."/>
        </authorList>
    </citation>
    <scope>NUCLEOTIDE SEQUENCE [LARGE SCALE GENOMIC DNA]</scope>
    <source>
        <strain evidence="3">JCM 16924</strain>
    </source>
</reference>
<feature type="signal peptide" evidence="1">
    <location>
        <begin position="1"/>
        <end position="34"/>
    </location>
</feature>
<evidence type="ECO:0000313" key="3">
    <source>
        <dbReference type="Proteomes" id="UP001500456"/>
    </source>
</evidence>
<evidence type="ECO:0000313" key="2">
    <source>
        <dbReference type="EMBL" id="GAA4013127.1"/>
    </source>
</evidence>
<gene>
    <name evidence="2" type="ORF">GCM10022232_64160</name>
</gene>
<keyword evidence="3" id="KW-1185">Reference proteome</keyword>
<evidence type="ECO:0000256" key="1">
    <source>
        <dbReference type="SAM" id="SignalP"/>
    </source>
</evidence>
<name>A0ABP7SLV9_9ACTN</name>
<evidence type="ECO:0008006" key="4">
    <source>
        <dbReference type="Google" id="ProtNLM"/>
    </source>
</evidence>
<dbReference type="Proteomes" id="UP001500456">
    <property type="component" value="Unassembled WGS sequence"/>
</dbReference>
<feature type="chain" id="PRO_5045753646" description="ABC transporter substrate-binding protein" evidence="1">
    <location>
        <begin position="35"/>
        <end position="73"/>
    </location>
</feature>
<protein>
    <recommendedName>
        <fullName evidence="4">ABC transporter substrate-binding protein</fullName>
    </recommendedName>
</protein>